<keyword evidence="4" id="KW-1185">Reference proteome</keyword>
<evidence type="ECO:0000256" key="1">
    <source>
        <dbReference type="SAM" id="MobiDB-lite"/>
    </source>
</evidence>
<dbReference type="PROSITE" id="PS50181">
    <property type="entry name" value="FBOX"/>
    <property type="match status" value="1"/>
</dbReference>
<proteinExistence type="predicted"/>
<dbReference type="EMBL" id="JAGTJR010000032">
    <property type="protein sequence ID" value="KAH7038866.1"/>
    <property type="molecule type" value="Genomic_DNA"/>
</dbReference>
<comment type="caution">
    <text evidence="3">The sequence shown here is derived from an EMBL/GenBank/DDBJ whole genome shotgun (WGS) entry which is preliminary data.</text>
</comment>
<protein>
    <recommendedName>
        <fullName evidence="2">F-box domain-containing protein</fullName>
    </recommendedName>
</protein>
<dbReference type="Proteomes" id="UP000774617">
    <property type="component" value="Unassembled WGS sequence"/>
</dbReference>
<name>A0ABQ8FZR6_9PEZI</name>
<evidence type="ECO:0000313" key="3">
    <source>
        <dbReference type="EMBL" id="KAH7038866.1"/>
    </source>
</evidence>
<reference evidence="3 4" key="1">
    <citation type="journal article" date="2021" name="Nat. Commun.">
        <title>Genetic determinants of endophytism in the Arabidopsis root mycobiome.</title>
        <authorList>
            <person name="Mesny F."/>
            <person name="Miyauchi S."/>
            <person name="Thiergart T."/>
            <person name="Pickel B."/>
            <person name="Atanasova L."/>
            <person name="Karlsson M."/>
            <person name="Huettel B."/>
            <person name="Barry K.W."/>
            <person name="Haridas S."/>
            <person name="Chen C."/>
            <person name="Bauer D."/>
            <person name="Andreopoulos W."/>
            <person name="Pangilinan J."/>
            <person name="LaButti K."/>
            <person name="Riley R."/>
            <person name="Lipzen A."/>
            <person name="Clum A."/>
            <person name="Drula E."/>
            <person name="Henrissat B."/>
            <person name="Kohler A."/>
            <person name="Grigoriev I.V."/>
            <person name="Martin F.M."/>
            <person name="Hacquard S."/>
        </authorList>
    </citation>
    <scope>NUCLEOTIDE SEQUENCE [LARGE SCALE GENOMIC DNA]</scope>
    <source>
        <strain evidence="3 4">MPI-SDFR-AT-0080</strain>
    </source>
</reference>
<organism evidence="3 4">
    <name type="scientific">Macrophomina phaseolina</name>
    <dbReference type="NCBI Taxonomy" id="35725"/>
    <lineage>
        <taxon>Eukaryota</taxon>
        <taxon>Fungi</taxon>
        <taxon>Dikarya</taxon>
        <taxon>Ascomycota</taxon>
        <taxon>Pezizomycotina</taxon>
        <taxon>Dothideomycetes</taxon>
        <taxon>Dothideomycetes incertae sedis</taxon>
        <taxon>Botryosphaeriales</taxon>
        <taxon>Botryosphaeriaceae</taxon>
        <taxon>Macrophomina</taxon>
    </lineage>
</organism>
<sequence>MPALPQELLERIVSYADHDTHITLLTVSRDFQVTVERLKYPRCAELGRGRPLAEILARYRGHRVQFLREVELTVTFPELKHTDEHPLACRETREDLHEIDRLFSNQIFALFTALKEHRDKTTTAEPSPPSITLRIKMDPQNDDGEKPCHHRRYTSWRLHLLNASSLPSLAFVHTLHFEAKDATHRPDDNAVRPLDLSALLWLTHALPGLTTLTCPYLYERDSPNYSTAAWNHYTHPWPGPRRDARHAFARALAPSPAAPTATPQPAPALPPALSRATLHFSQLQQYGPALSRQDRPLPDLAYPLPHDPLSAALRAFSLNLVELDLRVQADASLFWPPAEASSAAEPTWPRLKRLRVELHPALPDGSWLFCGPRGEDPMGGGGYRITDEEHYPPLGPSERDEEVDAAFANEGGGAEEGEPCCFRVEPVRERVEEVLGAFARAVRRMPVVERADVGVYLAWAPGWEMEEEYEDEAPFGEDEESLHRWGVEYVRSEGGKAVVEWQVGEWRPSDELLELFESANDGGEVEMIWKDFEFIHMRTLDGEVVY</sequence>
<feature type="compositionally biased region" description="Basic and acidic residues" evidence="1">
    <location>
        <begin position="135"/>
        <end position="146"/>
    </location>
</feature>
<accession>A0ABQ8FZR6</accession>
<evidence type="ECO:0000259" key="2">
    <source>
        <dbReference type="PROSITE" id="PS50181"/>
    </source>
</evidence>
<dbReference type="InterPro" id="IPR001810">
    <property type="entry name" value="F-box_dom"/>
</dbReference>
<gene>
    <name evidence="3" type="ORF">B0J12DRAFT_251872</name>
</gene>
<evidence type="ECO:0000313" key="4">
    <source>
        <dbReference type="Proteomes" id="UP000774617"/>
    </source>
</evidence>
<feature type="region of interest" description="Disordered" evidence="1">
    <location>
        <begin position="119"/>
        <end position="146"/>
    </location>
</feature>
<feature type="domain" description="F-box" evidence="2">
    <location>
        <begin position="1"/>
        <end position="37"/>
    </location>
</feature>